<accession>A0A553Y5E0</accession>
<dbReference type="Gene3D" id="2.40.110.10">
    <property type="entry name" value="Butyryl-CoA Dehydrogenase, subunit A, domain 2"/>
    <property type="match status" value="1"/>
</dbReference>
<reference evidence="3 4" key="1">
    <citation type="submission" date="2019-07" db="EMBL/GenBank/DDBJ databases">
        <title>Draft genome for Streptomyces benahoarensis MZ03-48.</title>
        <authorList>
            <person name="Gonzalez-Pimentel J.L."/>
        </authorList>
    </citation>
    <scope>NUCLEOTIDE SEQUENCE [LARGE SCALE GENOMIC DNA]</scope>
    <source>
        <strain evidence="3 4">MZ03-48</strain>
    </source>
</reference>
<dbReference type="RefSeq" id="WP_143943875.1">
    <property type="nucleotide sequence ID" value="NZ_VKLS01000594.1"/>
</dbReference>
<feature type="domain" description="Acyl-CoA dehydrogenase/oxidase N-terminal" evidence="2">
    <location>
        <begin position="6"/>
        <end position="124"/>
    </location>
</feature>
<dbReference type="GO" id="GO:0016627">
    <property type="term" value="F:oxidoreductase activity, acting on the CH-CH group of donors"/>
    <property type="evidence" value="ECO:0007669"/>
    <property type="project" value="InterPro"/>
</dbReference>
<organism evidence="3 4">
    <name type="scientific">Streptomyces benahoarensis</name>
    <dbReference type="NCBI Taxonomy" id="2595054"/>
    <lineage>
        <taxon>Bacteria</taxon>
        <taxon>Bacillati</taxon>
        <taxon>Actinomycetota</taxon>
        <taxon>Actinomycetes</taxon>
        <taxon>Kitasatosporales</taxon>
        <taxon>Streptomycetaceae</taxon>
        <taxon>Streptomyces</taxon>
    </lineage>
</organism>
<proteinExistence type="predicted"/>
<dbReference type="GO" id="GO:0050660">
    <property type="term" value="F:flavin adenine dinucleotide binding"/>
    <property type="evidence" value="ECO:0007669"/>
    <property type="project" value="InterPro"/>
</dbReference>
<dbReference type="OrthoDB" id="8677713at2"/>
<dbReference type="InterPro" id="IPR046373">
    <property type="entry name" value="Acyl-CoA_Oxase/DH_mid-dom_sf"/>
</dbReference>
<name>A0A553Y5E0_9ACTN</name>
<evidence type="ECO:0000313" key="3">
    <source>
        <dbReference type="EMBL" id="TSB24263.1"/>
    </source>
</evidence>
<feature type="compositionally biased region" description="Acidic residues" evidence="1">
    <location>
        <begin position="1"/>
        <end position="10"/>
    </location>
</feature>
<gene>
    <name evidence="3" type="ORF">FNZ23_27385</name>
</gene>
<dbReference type="EMBL" id="VKLS01000594">
    <property type="protein sequence ID" value="TSB24263.1"/>
    <property type="molecule type" value="Genomic_DNA"/>
</dbReference>
<evidence type="ECO:0000313" key="4">
    <source>
        <dbReference type="Proteomes" id="UP000320888"/>
    </source>
</evidence>
<dbReference type="Pfam" id="PF02771">
    <property type="entry name" value="Acyl-CoA_dh_N"/>
    <property type="match status" value="1"/>
</dbReference>
<feature type="region of interest" description="Disordered" evidence="1">
    <location>
        <begin position="1"/>
        <end position="47"/>
    </location>
</feature>
<evidence type="ECO:0000259" key="2">
    <source>
        <dbReference type="Pfam" id="PF02771"/>
    </source>
</evidence>
<comment type="caution">
    <text evidence="3">The sequence shown here is derived from an EMBL/GenBank/DDBJ whole genome shotgun (WGS) entry which is preliminary data.</text>
</comment>
<keyword evidence="4" id="KW-1185">Reference proteome</keyword>
<dbReference type="InterPro" id="IPR037069">
    <property type="entry name" value="AcylCoA_DH/ox_N_sf"/>
</dbReference>
<feature type="region of interest" description="Disordered" evidence="1">
    <location>
        <begin position="393"/>
        <end position="413"/>
    </location>
</feature>
<protein>
    <submittedName>
        <fullName evidence="3">Acyl-CoA dehydrogenase</fullName>
    </submittedName>
</protein>
<dbReference type="SUPFAM" id="SSF56645">
    <property type="entry name" value="Acyl-CoA dehydrogenase NM domain-like"/>
    <property type="match status" value="1"/>
</dbReference>
<dbReference type="InterPro" id="IPR013786">
    <property type="entry name" value="AcylCoA_DH/ox_N"/>
</dbReference>
<dbReference type="AlphaFoldDB" id="A0A553Y5E0"/>
<dbReference type="InterPro" id="IPR009100">
    <property type="entry name" value="AcylCoA_DH/oxidase_NM_dom_sf"/>
</dbReference>
<evidence type="ECO:0000256" key="1">
    <source>
        <dbReference type="SAM" id="MobiDB-lite"/>
    </source>
</evidence>
<dbReference type="Gene3D" id="1.10.540.10">
    <property type="entry name" value="Acyl-CoA dehydrogenase/oxidase, N-terminal domain"/>
    <property type="match status" value="1"/>
</dbReference>
<sequence length="413" mass="40980">MDAATTEEQEEFRRTLRANLRGGAHPDEDPGEDGGAGPGPDGPAPGAEWRRLARRTGLAGAALPTAYGGGGGGPVALAVACEETGRTLRPSPLFATAVLTAPLLLALGTERQRGALLPRCAAGELTCATAVPAGQLATALALTGPNGGDWAGGGRAGGLQARKMPGGPGRTPADGGRWLLYGEAERVPDGHTAGLLLVAAHTGGFTRSRTRLFLVRAQTPGLRRIALPTAPGERPCARLELRQAEGELLGTEEDGQVGGRTPETAALAAVGAVAAAALAAETAGAADAVLSRAAARVRDGGAPAGDGARVAELHAAVRAARAAAYGAAGSAEPGAGALALAQALQAQRAIAAEVAPPGDDGAAYARRAACDALLLGPVHRLRERAAEEAGLFTTGEPARTGPPQGSAAVAGAR</sequence>
<dbReference type="Proteomes" id="UP000320888">
    <property type="component" value="Unassembled WGS sequence"/>
</dbReference>